<accession>A0A2S6GHL6</accession>
<dbReference type="Pfam" id="PF00293">
    <property type="entry name" value="NUDIX"/>
    <property type="match status" value="1"/>
</dbReference>
<dbReference type="Gene3D" id="3.90.79.10">
    <property type="entry name" value="Nucleoside Triphosphate Pyrophosphohydrolase"/>
    <property type="match status" value="1"/>
</dbReference>
<evidence type="ECO:0000256" key="4">
    <source>
        <dbReference type="RuleBase" id="RU003476"/>
    </source>
</evidence>
<feature type="domain" description="Nudix hydrolase" evidence="5">
    <location>
        <begin position="42"/>
        <end position="168"/>
    </location>
</feature>
<gene>
    <name evidence="6" type="ORF">CLV40_11880</name>
</gene>
<dbReference type="AlphaFoldDB" id="A0A2S6GHL6"/>
<dbReference type="PROSITE" id="PS51462">
    <property type="entry name" value="NUDIX"/>
    <property type="match status" value="1"/>
</dbReference>
<dbReference type="InterPro" id="IPR000086">
    <property type="entry name" value="NUDIX_hydrolase_dom"/>
</dbReference>
<dbReference type="InterPro" id="IPR020476">
    <property type="entry name" value="Nudix_hydrolase"/>
</dbReference>
<dbReference type="PRINTS" id="PR00502">
    <property type="entry name" value="NUDIXFAMILY"/>
</dbReference>
<reference evidence="6 7" key="1">
    <citation type="submission" date="2018-02" db="EMBL/GenBank/DDBJ databases">
        <title>Genomic Encyclopedia of Archaeal and Bacterial Type Strains, Phase II (KMG-II): from individual species to whole genera.</title>
        <authorList>
            <person name="Goeker M."/>
        </authorList>
    </citation>
    <scope>NUCLEOTIDE SEQUENCE [LARGE SCALE GENOMIC DNA]</scope>
    <source>
        <strain evidence="6 7">YU 961-1</strain>
    </source>
</reference>
<comment type="cofactor">
    <cofactor evidence="1">
        <name>Mg(2+)</name>
        <dbReference type="ChEBI" id="CHEBI:18420"/>
    </cofactor>
</comment>
<dbReference type="PANTHER" id="PTHR43046:SF14">
    <property type="entry name" value="MUTT_NUDIX FAMILY PROTEIN"/>
    <property type="match status" value="1"/>
</dbReference>
<dbReference type="SUPFAM" id="SSF55811">
    <property type="entry name" value="Nudix"/>
    <property type="match status" value="1"/>
</dbReference>
<comment type="similarity">
    <text evidence="2 4">Belongs to the Nudix hydrolase family.</text>
</comment>
<organism evidence="6 7">
    <name type="scientific">Actinokineospora auranticolor</name>
    <dbReference type="NCBI Taxonomy" id="155976"/>
    <lineage>
        <taxon>Bacteria</taxon>
        <taxon>Bacillati</taxon>
        <taxon>Actinomycetota</taxon>
        <taxon>Actinomycetes</taxon>
        <taxon>Pseudonocardiales</taxon>
        <taxon>Pseudonocardiaceae</taxon>
        <taxon>Actinokineospora</taxon>
    </lineage>
</organism>
<dbReference type="EMBL" id="PTIX01000018">
    <property type="protein sequence ID" value="PPK64690.1"/>
    <property type="molecule type" value="Genomic_DNA"/>
</dbReference>
<keyword evidence="3 4" id="KW-0378">Hydrolase</keyword>
<dbReference type="InterPro" id="IPR020084">
    <property type="entry name" value="NUDIX_hydrolase_CS"/>
</dbReference>
<evidence type="ECO:0000313" key="6">
    <source>
        <dbReference type="EMBL" id="PPK64690.1"/>
    </source>
</evidence>
<proteinExistence type="inferred from homology"/>
<dbReference type="Proteomes" id="UP000239203">
    <property type="component" value="Unassembled WGS sequence"/>
</dbReference>
<protein>
    <submittedName>
        <fullName evidence="6">ADP-ribose pyrophosphatase YjhB (NUDIX family)</fullName>
    </submittedName>
</protein>
<comment type="caution">
    <text evidence="6">The sequence shown here is derived from an EMBL/GenBank/DDBJ whole genome shotgun (WGS) entry which is preliminary data.</text>
</comment>
<dbReference type="OrthoDB" id="177518at2"/>
<name>A0A2S6GHL6_9PSEU</name>
<evidence type="ECO:0000313" key="7">
    <source>
        <dbReference type="Proteomes" id="UP000239203"/>
    </source>
</evidence>
<evidence type="ECO:0000256" key="1">
    <source>
        <dbReference type="ARBA" id="ARBA00001946"/>
    </source>
</evidence>
<dbReference type="InterPro" id="IPR015797">
    <property type="entry name" value="NUDIX_hydrolase-like_dom_sf"/>
</dbReference>
<evidence type="ECO:0000256" key="3">
    <source>
        <dbReference type="ARBA" id="ARBA00022801"/>
    </source>
</evidence>
<dbReference type="CDD" id="cd03424">
    <property type="entry name" value="NUDIX_ADPRase_Nudt5_UGPPase_Nudt14"/>
    <property type="match status" value="1"/>
</dbReference>
<sequence length="176" mass="19401">MGATQWTVHGTRRVYASPWVNVDLDEVEIPGRAPFEHHVLRFPRESAGAVVVDAGRVLLLWRHRFIGDRWGWEIPAGWVDEGEDPAAAAVREVHEETGHRVGRIEPLVAYQPMNGISTARFHLFTATGAVLDGAPDPTEAHRVEWVPLADFPALVARGELTDGPTLTALGTYLATR</sequence>
<dbReference type="RefSeq" id="WP_104481765.1">
    <property type="nucleotide sequence ID" value="NZ_CP154825.1"/>
</dbReference>
<evidence type="ECO:0000259" key="5">
    <source>
        <dbReference type="PROSITE" id="PS51462"/>
    </source>
</evidence>
<dbReference type="PROSITE" id="PS00893">
    <property type="entry name" value="NUDIX_BOX"/>
    <property type="match status" value="1"/>
</dbReference>
<dbReference type="GO" id="GO:0016787">
    <property type="term" value="F:hydrolase activity"/>
    <property type="evidence" value="ECO:0007669"/>
    <property type="project" value="UniProtKB-KW"/>
</dbReference>
<dbReference type="PANTHER" id="PTHR43046">
    <property type="entry name" value="GDP-MANNOSE MANNOSYL HYDROLASE"/>
    <property type="match status" value="1"/>
</dbReference>
<evidence type="ECO:0000256" key="2">
    <source>
        <dbReference type="ARBA" id="ARBA00005582"/>
    </source>
</evidence>
<keyword evidence="7" id="KW-1185">Reference proteome</keyword>